<dbReference type="AlphaFoldDB" id="A0AAD7J945"/>
<reference evidence="1" key="1">
    <citation type="submission" date="2023-03" db="EMBL/GenBank/DDBJ databases">
        <title>Massive genome expansion in bonnet fungi (Mycena s.s.) driven by repeated elements and novel gene families across ecological guilds.</title>
        <authorList>
            <consortium name="Lawrence Berkeley National Laboratory"/>
            <person name="Harder C.B."/>
            <person name="Miyauchi S."/>
            <person name="Viragh M."/>
            <person name="Kuo A."/>
            <person name="Thoen E."/>
            <person name="Andreopoulos B."/>
            <person name="Lu D."/>
            <person name="Skrede I."/>
            <person name="Drula E."/>
            <person name="Henrissat B."/>
            <person name="Morin E."/>
            <person name="Kohler A."/>
            <person name="Barry K."/>
            <person name="LaButti K."/>
            <person name="Morin E."/>
            <person name="Salamov A."/>
            <person name="Lipzen A."/>
            <person name="Mereny Z."/>
            <person name="Hegedus B."/>
            <person name="Baldrian P."/>
            <person name="Stursova M."/>
            <person name="Weitz H."/>
            <person name="Taylor A."/>
            <person name="Grigoriev I.V."/>
            <person name="Nagy L.G."/>
            <person name="Martin F."/>
            <person name="Kauserud H."/>
        </authorList>
    </citation>
    <scope>NUCLEOTIDE SEQUENCE</scope>
    <source>
        <strain evidence="1">CBHHK188m</strain>
    </source>
</reference>
<dbReference type="Proteomes" id="UP001215280">
    <property type="component" value="Unassembled WGS sequence"/>
</dbReference>
<dbReference type="EMBL" id="JARJLG010000053">
    <property type="protein sequence ID" value="KAJ7758936.1"/>
    <property type="molecule type" value="Genomic_DNA"/>
</dbReference>
<gene>
    <name evidence="1" type="ORF">DFH07DRAFT_722349</name>
</gene>
<evidence type="ECO:0000313" key="2">
    <source>
        <dbReference type="Proteomes" id="UP001215280"/>
    </source>
</evidence>
<accession>A0AAD7J945</accession>
<feature type="non-terminal residue" evidence="1">
    <location>
        <position position="221"/>
    </location>
</feature>
<sequence length="221" mass="24357">PGTTTASSFVPPITSAPAAGALPPPSLRSLFPDIESACITSVITHELKASDIYKLDPRLKDSESSFVLTGAGLQLNDSKHKAYKNLNFIVFPLHTYFAILLEHIPTSSGRGVASYFLWYLTHLETLATEFEWAAVLEYHMLFFNQRRNEMLTGHYLAWGASDITLLSTNVYPHRKAAPSSKPPSASLKRTQGDTSCRNYNVGKCEKTPCPYGRLHTCSTCG</sequence>
<organism evidence="1 2">
    <name type="scientific">Mycena maculata</name>
    <dbReference type="NCBI Taxonomy" id="230809"/>
    <lineage>
        <taxon>Eukaryota</taxon>
        <taxon>Fungi</taxon>
        <taxon>Dikarya</taxon>
        <taxon>Basidiomycota</taxon>
        <taxon>Agaricomycotina</taxon>
        <taxon>Agaricomycetes</taxon>
        <taxon>Agaricomycetidae</taxon>
        <taxon>Agaricales</taxon>
        <taxon>Marasmiineae</taxon>
        <taxon>Mycenaceae</taxon>
        <taxon>Mycena</taxon>
    </lineage>
</organism>
<proteinExistence type="predicted"/>
<protein>
    <submittedName>
        <fullName evidence="1">Uncharacterized protein</fullName>
    </submittedName>
</protein>
<name>A0AAD7J945_9AGAR</name>
<feature type="non-terminal residue" evidence="1">
    <location>
        <position position="1"/>
    </location>
</feature>
<evidence type="ECO:0000313" key="1">
    <source>
        <dbReference type="EMBL" id="KAJ7758936.1"/>
    </source>
</evidence>
<comment type="caution">
    <text evidence="1">The sequence shown here is derived from an EMBL/GenBank/DDBJ whole genome shotgun (WGS) entry which is preliminary data.</text>
</comment>
<keyword evidence="2" id="KW-1185">Reference proteome</keyword>